<dbReference type="Pfam" id="PF16810">
    <property type="entry name" value="RXLR"/>
    <property type="match status" value="1"/>
</dbReference>
<keyword evidence="4 5" id="KW-0732">Signal</keyword>
<dbReference type="EMBL" id="NBNE01002347">
    <property type="protein sequence ID" value="OWZ10750.1"/>
    <property type="molecule type" value="Genomic_DNA"/>
</dbReference>
<accession>A0A225W1N0</accession>
<evidence type="ECO:0000313" key="6">
    <source>
        <dbReference type="EMBL" id="OWZ10750.1"/>
    </source>
</evidence>
<proteinExistence type="inferred from homology"/>
<protein>
    <recommendedName>
        <fullName evidence="5">RxLR effector protein</fullName>
    </recommendedName>
</protein>
<sequence length="136" mass="15663">MRVVYVMVIAAATFLAWSDAHSLTTDADQTQLSQPVVVEKRSLRTNKLTTDEERTSYANIFGIKRDFADTVMCLRDWLKNRNTIEQVAGHLKVTSFNTSDENWNALIQYVIMKHWTVKKERITSEDANAILRNMLP</sequence>
<name>A0A225W1N0_9STRA</name>
<comment type="caution">
    <text evidence="6">The sequence shown here is derived from an EMBL/GenBank/DDBJ whole genome shotgun (WGS) entry which is preliminary data.</text>
</comment>
<keyword evidence="7" id="KW-1185">Reference proteome</keyword>
<comment type="subcellular location">
    <subcellularLocation>
        <location evidence="1 5">Secreted</location>
    </subcellularLocation>
</comment>
<dbReference type="AlphaFoldDB" id="A0A225W1N0"/>
<reference evidence="7" key="1">
    <citation type="submission" date="2017-03" db="EMBL/GenBank/DDBJ databases">
        <title>Phytopthora megakarya and P. palmivora, two closely related causual agents of cacao black pod achieved similar genome size and gene model numbers by different mechanisms.</title>
        <authorList>
            <person name="Ali S."/>
            <person name="Shao J."/>
            <person name="Larry D.J."/>
            <person name="Kronmiller B."/>
            <person name="Shen D."/>
            <person name="Strem M.D."/>
            <person name="Melnick R.L."/>
            <person name="Guiltinan M.J."/>
            <person name="Tyler B.M."/>
            <person name="Meinhardt L.W."/>
            <person name="Bailey B.A."/>
        </authorList>
    </citation>
    <scope>NUCLEOTIDE SEQUENCE [LARGE SCALE GENOMIC DNA]</scope>
    <source>
        <strain evidence="7">zdho120</strain>
    </source>
</reference>
<feature type="chain" id="PRO_5044965863" description="RxLR effector protein" evidence="5">
    <location>
        <begin position="23"/>
        <end position="136"/>
    </location>
</feature>
<evidence type="ECO:0000256" key="2">
    <source>
        <dbReference type="ARBA" id="ARBA00010400"/>
    </source>
</evidence>
<gene>
    <name evidence="6" type="ORF">PHMEG_00016351</name>
</gene>
<comment type="function">
    <text evidence="5">Effector that suppresses plant defense responses during pathogen infection.</text>
</comment>
<evidence type="ECO:0000256" key="3">
    <source>
        <dbReference type="ARBA" id="ARBA00022525"/>
    </source>
</evidence>
<comment type="similarity">
    <text evidence="2 5">Belongs to the RxLR effector family.</text>
</comment>
<evidence type="ECO:0000256" key="4">
    <source>
        <dbReference type="ARBA" id="ARBA00022729"/>
    </source>
</evidence>
<evidence type="ECO:0000256" key="1">
    <source>
        <dbReference type="ARBA" id="ARBA00004613"/>
    </source>
</evidence>
<dbReference type="InterPro" id="IPR031825">
    <property type="entry name" value="RXLR"/>
</dbReference>
<comment type="domain">
    <text evidence="5">The RxLR-dEER motif acts to carry the protein into the host cell cytoplasm through binding to cell surface phosphatidylinositol-3-phosphate.</text>
</comment>
<feature type="signal peptide" evidence="5">
    <location>
        <begin position="1"/>
        <end position="22"/>
    </location>
</feature>
<dbReference type="Proteomes" id="UP000198211">
    <property type="component" value="Unassembled WGS sequence"/>
</dbReference>
<organism evidence="6 7">
    <name type="scientific">Phytophthora megakarya</name>
    <dbReference type="NCBI Taxonomy" id="4795"/>
    <lineage>
        <taxon>Eukaryota</taxon>
        <taxon>Sar</taxon>
        <taxon>Stramenopiles</taxon>
        <taxon>Oomycota</taxon>
        <taxon>Peronosporomycetes</taxon>
        <taxon>Peronosporales</taxon>
        <taxon>Peronosporaceae</taxon>
        <taxon>Phytophthora</taxon>
    </lineage>
</organism>
<evidence type="ECO:0000256" key="5">
    <source>
        <dbReference type="RuleBase" id="RU367124"/>
    </source>
</evidence>
<keyword evidence="3 5" id="KW-0964">Secreted</keyword>
<evidence type="ECO:0000313" key="7">
    <source>
        <dbReference type="Proteomes" id="UP000198211"/>
    </source>
</evidence>